<evidence type="ECO:0000259" key="1">
    <source>
        <dbReference type="Pfam" id="PF04909"/>
    </source>
</evidence>
<dbReference type="STRING" id="1817813.A2008_03740"/>
<dbReference type="EMBL" id="MGFH01000111">
    <property type="protein sequence ID" value="OGM05521.1"/>
    <property type="molecule type" value="Genomic_DNA"/>
</dbReference>
<accession>A0A1F7WRV8</accession>
<dbReference type="Gene3D" id="3.20.20.140">
    <property type="entry name" value="Metal-dependent hydrolases"/>
    <property type="match status" value="1"/>
</dbReference>
<sequence>MNKEKKSAVAAGGTFYDIHCHAMNMSHPCMIAFMNRCVRALREITLKELMSSINSLTKIKIIRELFEMAGSYKEAKNLLAVMENDAGSVFLLMENCLLGRYGFAPPLLDAESGLNIGGKFYKNAVLTPLIMDFGNPEAQKLDTYYSEPAQKPVTEQIIDLFNGIKKYIKKSEYAFFEIYPFLGVNTRNYTKNKLESILKQYFDEFSPSRAALAERFGDFDGGIKKLGAHSFAGIKVYPPLGFDPWPEDDADELEKVNMLYSLCEKKGIPITAHCNDEGYTTCGAAEALKFTSPARWEEALKNYPALKLNLAHFGRKGLAPFSDWSNRICTLIYKYENVYTDLSFNGYDPAYYAGLKALLEKLPHKMSKAVPDKILFGSDFMMSLLKIESYSKYLSYFSETPHLTAEAKHTFCSVNPARFLFGK</sequence>
<dbReference type="AlphaFoldDB" id="A0A1F7WRV8"/>
<comment type="caution">
    <text evidence="2">The sequence shown here is derived from an EMBL/GenBank/DDBJ whole genome shotgun (WGS) entry which is preliminary data.</text>
</comment>
<dbReference type="GO" id="GO:0016787">
    <property type="term" value="F:hydrolase activity"/>
    <property type="evidence" value="ECO:0007669"/>
    <property type="project" value="InterPro"/>
</dbReference>
<proteinExistence type="predicted"/>
<feature type="domain" description="Amidohydrolase-related" evidence="1">
    <location>
        <begin position="225"/>
        <end position="420"/>
    </location>
</feature>
<evidence type="ECO:0000313" key="2">
    <source>
        <dbReference type="EMBL" id="OGM05521.1"/>
    </source>
</evidence>
<dbReference type="InterPro" id="IPR032466">
    <property type="entry name" value="Metal_Hydrolase"/>
</dbReference>
<organism evidence="2 3">
    <name type="scientific">Candidatus Wallbacteria bacterium GWC2_49_35</name>
    <dbReference type="NCBI Taxonomy" id="1817813"/>
    <lineage>
        <taxon>Bacteria</taxon>
        <taxon>Candidatus Walliibacteriota</taxon>
    </lineage>
</organism>
<dbReference type="SUPFAM" id="SSF51556">
    <property type="entry name" value="Metallo-dependent hydrolases"/>
    <property type="match status" value="1"/>
</dbReference>
<dbReference type="Proteomes" id="UP000178735">
    <property type="component" value="Unassembled WGS sequence"/>
</dbReference>
<name>A0A1F7WRV8_9BACT</name>
<reference evidence="2 3" key="1">
    <citation type="journal article" date="2016" name="Nat. Commun.">
        <title>Thousands of microbial genomes shed light on interconnected biogeochemical processes in an aquifer system.</title>
        <authorList>
            <person name="Anantharaman K."/>
            <person name="Brown C.T."/>
            <person name="Hug L.A."/>
            <person name="Sharon I."/>
            <person name="Castelle C.J."/>
            <person name="Probst A.J."/>
            <person name="Thomas B.C."/>
            <person name="Singh A."/>
            <person name="Wilkins M.J."/>
            <person name="Karaoz U."/>
            <person name="Brodie E.L."/>
            <person name="Williams K.H."/>
            <person name="Hubbard S.S."/>
            <person name="Banfield J.F."/>
        </authorList>
    </citation>
    <scope>NUCLEOTIDE SEQUENCE [LARGE SCALE GENOMIC DNA]</scope>
</reference>
<evidence type="ECO:0000313" key="3">
    <source>
        <dbReference type="Proteomes" id="UP000178735"/>
    </source>
</evidence>
<gene>
    <name evidence="2" type="ORF">A2008_03740</name>
</gene>
<protein>
    <recommendedName>
        <fullName evidence="1">Amidohydrolase-related domain-containing protein</fullName>
    </recommendedName>
</protein>
<dbReference type="InterPro" id="IPR006680">
    <property type="entry name" value="Amidohydro-rel"/>
</dbReference>
<dbReference type="Pfam" id="PF04909">
    <property type="entry name" value="Amidohydro_2"/>
    <property type="match status" value="1"/>
</dbReference>